<dbReference type="PANTHER" id="PTHR13140:SF857">
    <property type="entry name" value="MYOSIN-11"/>
    <property type="match status" value="1"/>
</dbReference>
<dbReference type="FunFam" id="1.20.58.530:FF:000001">
    <property type="entry name" value="Myosin heavy chain"/>
    <property type="match status" value="1"/>
</dbReference>
<dbReference type="CDD" id="cd01377">
    <property type="entry name" value="MYSc_class_II"/>
    <property type="match status" value="1"/>
</dbReference>
<evidence type="ECO:0000313" key="13">
    <source>
        <dbReference type="EMBL" id="RIB11193.1"/>
    </source>
</evidence>
<keyword evidence="13" id="KW-0378">Hydrolase</keyword>
<dbReference type="FunFam" id="3.40.850.10:FF:000101">
    <property type="entry name" value="Slow myosin heavy chain 2"/>
    <property type="match status" value="1"/>
</dbReference>
<dbReference type="Gene3D" id="1.20.58.530">
    <property type="match status" value="1"/>
</dbReference>
<dbReference type="AlphaFoldDB" id="A0A397UUJ9"/>
<dbReference type="Gene3D" id="1.20.120.720">
    <property type="entry name" value="Myosin VI head, motor domain, U50 subdomain"/>
    <property type="match status" value="1"/>
</dbReference>
<sequence>MLTINNTRKNSLIHSPGGEALRLLVNGSCDAGVNNTVAQATFNEKKWVWVEDKKAGYVAGYITRDMGEEVEVRFNDHSTRIININETDKMNPPKFDKVEDMADLTFLNEASVIHNLRLRYLSNLIYTYSGLFLVAVNPYQNFPIYTDEIIRYYKNGRHHEMPPHIYAIADSAYNEMLQERQNQSILITGESGAGKTENTKRVIQYIAAIAGDSSNTKILGKLELQILQTNPILEAFGNALTIRNNNSSRFGKFIRIEFNSSGQIVGANIERYLFEKSRVTYQTSEERNFHIFYQLIRGASPQIKSKLLLNGSLNDYRFTKNSLKDIEGVNDSIEYQALVDAMNVVGISEDEQIDLFRVIAAVLHLGNIEIASSRNDQAQIYETSASENVCNLLSIPVSDFIKGLLNPQVKAGREWVTQARTKEQVLYSIEALAKSLYERSFFALVDRINKAIYRPNNKSQFIGVLDIAGFEIFKVNSFEQFCINYTNEKLQQFFNHHMFVLEQEEYKLEGIEWKFIDFGLDLQPTIDLIEKANPIGILSCLDEECVMPKATDKTFVEKLHSLWKDKSSKYQVPRFQEGFILQHYAAKVEYKTSGWLDKNKDPLNENITKLLARSSNQYISSLFSDYLGDITDNDKKNRVKRGVFRTVGRHHKDQLHSLMQQLYSTHPHFVRCIVPNEEKCPGKIDVPLVLDQLRCNGVLEGIRICRAGFPNRLSFDEFRRRYEILTSGIIPKGFINSRDAAEKLLDAFKLDNSQYRIGTSKIFFRSGVLAELEEIRDTKLFQLFADFQAHCRGWLSRKAHIKRNERLRAALVIQRNIRAINALKANPWWKLFLKVRPTLNCTKVEELKRQLRLKDERIRELEEKLLQESKTRKKLETLNSKLEIEKTNLENLLQNEHSLVINKEEILKQTLQREIDLEDEVKGLNDELNELEGKFEQLSKSKKLLENQMKENGFLNNNNSQTPFLAQQDLKNNNHKEIIKVEHSNIGFVNQIHILLNQIHLLINQVHILLNQIRIYI</sequence>
<evidence type="ECO:0000259" key="11">
    <source>
        <dbReference type="PROSITE" id="PS51456"/>
    </source>
</evidence>
<evidence type="ECO:0000256" key="5">
    <source>
        <dbReference type="ARBA" id="ARBA00023123"/>
    </source>
</evidence>
<dbReference type="Gene3D" id="1.20.5.4820">
    <property type="match status" value="1"/>
</dbReference>
<evidence type="ECO:0000256" key="4">
    <source>
        <dbReference type="ARBA" id="ARBA00023054"/>
    </source>
</evidence>
<dbReference type="InterPro" id="IPR036961">
    <property type="entry name" value="Kinesin_motor_dom_sf"/>
</dbReference>
<dbReference type="GO" id="GO:0016459">
    <property type="term" value="C:myosin complex"/>
    <property type="evidence" value="ECO:0007669"/>
    <property type="project" value="UniProtKB-KW"/>
</dbReference>
<dbReference type="Gene3D" id="3.40.850.10">
    <property type="entry name" value="Kinesin motor domain"/>
    <property type="match status" value="1"/>
</dbReference>
<name>A0A397UUJ9_9GLOM</name>
<dbReference type="InterPro" id="IPR008989">
    <property type="entry name" value="Myosin_S1_N"/>
</dbReference>
<keyword evidence="2 9" id="KW-0547">Nucleotide-binding</keyword>
<dbReference type="PROSITE" id="PS51456">
    <property type="entry name" value="MYOSIN_MOTOR"/>
    <property type="match status" value="1"/>
</dbReference>
<keyword evidence="3 9" id="KW-0067">ATP-binding</keyword>
<dbReference type="InterPro" id="IPR001609">
    <property type="entry name" value="Myosin_head_motor_dom-like"/>
</dbReference>
<keyword evidence="6 9" id="KW-0505">Motor protein</keyword>
<comment type="similarity">
    <text evidence="1 9">Belongs to the TRAFAC class myosin-kinesin ATPase superfamily. Myosin family.</text>
</comment>
<evidence type="ECO:0000256" key="10">
    <source>
        <dbReference type="SAM" id="Coils"/>
    </source>
</evidence>
<evidence type="ECO:0000256" key="8">
    <source>
        <dbReference type="ARBA" id="ARBA00064372"/>
    </source>
</evidence>
<feature type="coiled-coil region" evidence="10">
    <location>
        <begin position="844"/>
        <end position="948"/>
    </location>
</feature>
<protein>
    <submittedName>
        <fullName evidence="13">P-loop containing nucleoside triphosphate hydrolase protein</fullName>
    </submittedName>
</protein>
<dbReference type="Gene3D" id="1.20.5.340">
    <property type="match status" value="1"/>
</dbReference>
<evidence type="ECO:0000256" key="2">
    <source>
        <dbReference type="ARBA" id="ARBA00022741"/>
    </source>
</evidence>
<dbReference type="Gene3D" id="1.10.10.820">
    <property type="match status" value="1"/>
</dbReference>
<dbReference type="GO" id="GO:0120104">
    <property type="term" value="C:mitotic actomyosin contractile ring, proximal layer"/>
    <property type="evidence" value="ECO:0007669"/>
    <property type="project" value="UniProtKB-ARBA"/>
</dbReference>
<dbReference type="GO" id="GO:0005524">
    <property type="term" value="F:ATP binding"/>
    <property type="evidence" value="ECO:0007669"/>
    <property type="project" value="UniProtKB-UniRule"/>
</dbReference>
<evidence type="ECO:0000256" key="3">
    <source>
        <dbReference type="ARBA" id="ARBA00022840"/>
    </source>
</evidence>
<evidence type="ECO:0000313" key="14">
    <source>
        <dbReference type="Proteomes" id="UP000266673"/>
    </source>
</evidence>
<feature type="domain" description="Myosin motor" evidence="11">
    <location>
        <begin position="96"/>
        <end position="777"/>
    </location>
</feature>
<evidence type="ECO:0000256" key="1">
    <source>
        <dbReference type="ARBA" id="ARBA00008314"/>
    </source>
</evidence>
<dbReference type="SUPFAM" id="SSF52540">
    <property type="entry name" value="P-loop containing nucleoside triphosphate hydrolases"/>
    <property type="match status" value="1"/>
</dbReference>
<dbReference type="EMBL" id="QKWP01001163">
    <property type="protein sequence ID" value="RIB11193.1"/>
    <property type="molecule type" value="Genomic_DNA"/>
</dbReference>
<dbReference type="FunFam" id="1.10.10.820:FF:000001">
    <property type="entry name" value="Myosin heavy chain"/>
    <property type="match status" value="1"/>
</dbReference>
<comment type="caution">
    <text evidence="13">The sequence shown here is derived from an EMBL/GenBank/DDBJ whole genome shotgun (WGS) entry which is preliminary data.</text>
</comment>
<dbReference type="GO" id="GO:0007015">
    <property type="term" value="P:actin filament organization"/>
    <property type="evidence" value="ECO:0007669"/>
    <property type="project" value="TreeGrafter"/>
</dbReference>
<dbReference type="PROSITE" id="PS51844">
    <property type="entry name" value="SH3_LIKE"/>
    <property type="match status" value="1"/>
</dbReference>
<keyword evidence="14" id="KW-1185">Reference proteome</keyword>
<keyword evidence="7 9" id="KW-0009">Actin-binding</keyword>
<dbReference type="InterPro" id="IPR004009">
    <property type="entry name" value="SH3_Myosin"/>
</dbReference>
<comment type="subunit">
    <text evidence="8">Binds to cdc4 and rlc1.</text>
</comment>
<dbReference type="STRING" id="44941.A0A397UUJ9"/>
<dbReference type="GO" id="GO:0016020">
    <property type="term" value="C:membrane"/>
    <property type="evidence" value="ECO:0007669"/>
    <property type="project" value="TreeGrafter"/>
</dbReference>
<evidence type="ECO:0000256" key="7">
    <source>
        <dbReference type="ARBA" id="ARBA00023203"/>
    </source>
</evidence>
<dbReference type="GO" id="GO:1903475">
    <property type="term" value="P:mitotic actomyosin contractile ring assembly"/>
    <property type="evidence" value="ECO:0007669"/>
    <property type="project" value="UniProtKB-ARBA"/>
</dbReference>
<dbReference type="PROSITE" id="PS50096">
    <property type="entry name" value="IQ"/>
    <property type="match status" value="1"/>
</dbReference>
<dbReference type="SMART" id="SM00242">
    <property type="entry name" value="MYSc"/>
    <property type="match status" value="1"/>
</dbReference>
<dbReference type="PANTHER" id="PTHR13140">
    <property type="entry name" value="MYOSIN"/>
    <property type="match status" value="1"/>
</dbReference>
<evidence type="ECO:0000256" key="6">
    <source>
        <dbReference type="ARBA" id="ARBA00023175"/>
    </source>
</evidence>
<dbReference type="GO" id="GO:1902404">
    <property type="term" value="P:mitotic actomyosin contractile ring contraction"/>
    <property type="evidence" value="ECO:0007669"/>
    <property type="project" value="UniProtKB-ARBA"/>
</dbReference>
<feature type="binding site" evidence="9">
    <location>
        <begin position="189"/>
        <end position="196"/>
    </location>
    <ligand>
        <name>ATP</name>
        <dbReference type="ChEBI" id="CHEBI:30616"/>
    </ligand>
</feature>
<accession>A0A397UUJ9</accession>
<feature type="region of interest" description="Actin-binding" evidence="9">
    <location>
        <begin position="655"/>
        <end position="677"/>
    </location>
</feature>
<feature type="domain" description="Myosin N-terminal SH3-like" evidence="12">
    <location>
        <begin position="43"/>
        <end position="92"/>
    </location>
</feature>
<organism evidence="13 14">
    <name type="scientific">Gigaspora rosea</name>
    <dbReference type="NCBI Taxonomy" id="44941"/>
    <lineage>
        <taxon>Eukaryota</taxon>
        <taxon>Fungi</taxon>
        <taxon>Fungi incertae sedis</taxon>
        <taxon>Mucoromycota</taxon>
        <taxon>Glomeromycotina</taxon>
        <taxon>Glomeromycetes</taxon>
        <taxon>Diversisporales</taxon>
        <taxon>Gigasporaceae</taxon>
        <taxon>Gigaspora</taxon>
    </lineage>
</organism>
<reference evidence="13 14" key="1">
    <citation type="submission" date="2018-06" db="EMBL/GenBank/DDBJ databases">
        <title>Comparative genomics reveals the genomic features of Rhizophagus irregularis, R. cerebriforme, R. diaphanum and Gigaspora rosea, and their symbiotic lifestyle signature.</title>
        <authorList>
            <person name="Morin E."/>
            <person name="San Clemente H."/>
            <person name="Chen E.C.H."/>
            <person name="De La Providencia I."/>
            <person name="Hainaut M."/>
            <person name="Kuo A."/>
            <person name="Kohler A."/>
            <person name="Murat C."/>
            <person name="Tang N."/>
            <person name="Roy S."/>
            <person name="Loubradou J."/>
            <person name="Henrissat B."/>
            <person name="Grigoriev I.V."/>
            <person name="Corradi N."/>
            <person name="Roux C."/>
            <person name="Martin F.M."/>
        </authorList>
    </citation>
    <scope>NUCLEOTIDE SEQUENCE [LARGE SCALE GENOMIC DNA]</scope>
    <source>
        <strain evidence="13 14">DAOM 194757</strain>
    </source>
</reference>
<dbReference type="PRINTS" id="PR00193">
    <property type="entry name" value="MYOSINHEAVY"/>
</dbReference>
<dbReference type="InterPro" id="IPR027417">
    <property type="entry name" value="P-loop_NTPase"/>
</dbReference>
<gene>
    <name evidence="13" type="ORF">C2G38_2250307</name>
</gene>
<dbReference type="FunFam" id="1.20.120.720:FF:000001">
    <property type="entry name" value="Myosin heavy chain, muscle"/>
    <property type="match status" value="1"/>
</dbReference>
<dbReference type="Pfam" id="PF00063">
    <property type="entry name" value="Myosin_head"/>
    <property type="match status" value="1"/>
</dbReference>
<dbReference type="GO" id="GO:0000146">
    <property type="term" value="F:microfilament motor activity"/>
    <property type="evidence" value="ECO:0007669"/>
    <property type="project" value="TreeGrafter"/>
</dbReference>
<evidence type="ECO:0000256" key="9">
    <source>
        <dbReference type="PROSITE-ProRule" id="PRU00782"/>
    </source>
</evidence>
<dbReference type="OrthoDB" id="6108017at2759"/>
<evidence type="ECO:0000259" key="12">
    <source>
        <dbReference type="PROSITE" id="PS51844"/>
    </source>
</evidence>
<dbReference type="GO" id="GO:0051015">
    <property type="term" value="F:actin filament binding"/>
    <property type="evidence" value="ECO:0007669"/>
    <property type="project" value="InterPro"/>
</dbReference>
<proteinExistence type="inferred from homology"/>
<dbReference type="Gene3D" id="2.30.30.360">
    <property type="entry name" value="Myosin S1 fragment, N-terminal"/>
    <property type="match status" value="1"/>
</dbReference>
<dbReference type="Pfam" id="PF02736">
    <property type="entry name" value="Myosin_N"/>
    <property type="match status" value="1"/>
</dbReference>
<dbReference type="GO" id="GO:0016787">
    <property type="term" value="F:hydrolase activity"/>
    <property type="evidence" value="ECO:0007669"/>
    <property type="project" value="UniProtKB-KW"/>
</dbReference>
<keyword evidence="5 9" id="KW-0518">Myosin</keyword>
<dbReference type="Proteomes" id="UP000266673">
    <property type="component" value="Unassembled WGS sequence"/>
</dbReference>
<keyword evidence="4 10" id="KW-0175">Coiled coil</keyword>